<comment type="caution">
    <text evidence="2">The sequence shown here is derived from an EMBL/GenBank/DDBJ whole genome shotgun (WGS) entry which is preliminary data.</text>
</comment>
<evidence type="ECO:0000313" key="2">
    <source>
        <dbReference type="EMBL" id="EXI66032.1"/>
    </source>
</evidence>
<dbReference type="AlphaFoldDB" id="A0A011NN22"/>
<dbReference type="AntiFam" id="ANF00156">
    <property type="entry name" value="Shadow ORF (opposite yahK)"/>
</dbReference>
<dbReference type="Proteomes" id="UP000020218">
    <property type="component" value="Unassembled WGS sequence"/>
</dbReference>
<feature type="compositionally biased region" description="Basic and acidic residues" evidence="1">
    <location>
        <begin position="126"/>
        <end position="136"/>
    </location>
</feature>
<protein>
    <submittedName>
        <fullName evidence="2">Uncharacterized protein</fullName>
    </submittedName>
</protein>
<feature type="region of interest" description="Disordered" evidence="1">
    <location>
        <begin position="126"/>
        <end position="152"/>
    </location>
</feature>
<keyword evidence="3" id="KW-1185">Reference proteome</keyword>
<reference evidence="2" key="1">
    <citation type="submission" date="2014-02" db="EMBL/GenBank/DDBJ databases">
        <title>Expanding our view of genomic diversity in Candidatus Accumulibacter clades.</title>
        <authorList>
            <person name="Skennerton C.T."/>
            <person name="Barr J.J."/>
            <person name="Slater F.R."/>
            <person name="Bond P.L."/>
            <person name="Tyson G.W."/>
        </authorList>
    </citation>
    <scope>NUCLEOTIDE SEQUENCE [LARGE SCALE GENOMIC DNA]</scope>
</reference>
<dbReference type="EMBL" id="JFAX01000017">
    <property type="protein sequence ID" value="EXI66032.1"/>
    <property type="molecule type" value="Genomic_DNA"/>
</dbReference>
<name>A0A011NN22_9PROT</name>
<evidence type="ECO:0000313" key="3">
    <source>
        <dbReference type="Proteomes" id="UP000020218"/>
    </source>
</evidence>
<organism evidence="2 3">
    <name type="scientific">Candidatus Accumulibacter adjunctus</name>
    <dbReference type="NCBI Taxonomy" id="1454001"/>
    <lineage>
        <taxon>Bacteria</taxon>
        <taxon>Pseudomonadati</taxon>
        <taxon>Pseudomonadota</taxon>
        <taxon>Betaproteobacteria</taxon>
        <taxon>Candidatus Accumulibacter</taxon>
    </lineage>
</organism>
<evidence type="ECO:0000256" key="1">
    <source>
        <dbReference type="SAM" id="MobiDB-lite"/>
    </source>
</evidence>
<proteinExistence type="predicted"/>
<accession>A0A011NN22</accession>
<gene>
    <name evidence="2" type="ORF">AW08_02771</name>
</gene>
<sequence length="180" mass="19501">MVGAEIEHLLRLAYATDQRTGDPAALEDQVEDVRRRVWFCRGADQDHRAVALEQLQIGVELVRCGHGIQDEIELVGQRSHLFAAAGDAYRVGTEAFAVGDLARRGGEQDDVGAHRVRDPDAHVAESAEPDDAHLAPRSDAPVAQWRVGRDAGAEEGGDACQILLVVPDAQDKGLLDDDRP</sequence>